<gene>
    <name evidence="3" type="ORF">NQU55_32395</name>
</gene>
<feature type="region of interest" description="Disordered" evidence="1">
    <location>
        <begin position="297"/>
        <end position="328"/>
    </location>
</feature>
<dbReference type="InterPro" id="IPR052944">
    <property type="entry name" value="Sporulation_related"/>
</dbReference>
<sequence length="424" mass="42078">MARIEPTHGTDGAAGAGESAGRAPGRRKAVRYAVPVAVAGVAAASIGIGTALASSGDPDLPKISAQDLIARMAKSDTQQLSGTVKITTDLGLPSMPAGLSLGEGPGGKGAGHGQAGKGAGSDASPQAKLTELASGTHTLRVAADGPDKQRLSIVERAAEYSLIRNGDQVWAYDSKSNTVHRSTAPKGAEGGGKEAPGELRGASPQDLAKKTLAAVDDSTSVSVDGTAKVAGRDAYQLVIKPKQAESTVGAVRIAVDAKNGVPLKFTLAPKGGGKAVVEAAFTKVDFSKPAADTFAFTPPKGAEVTEDKHGKGAEGGKTGADGRKKGLDESGLSGMNVIGKSWTSIAEFRSPGGVGPGAGAKGAKGGKDAGPAGALLDGLGSKVSGSFGSGHVFSTRLVNALVTDDGKVYVGAVTKDALVKAASK</sequence>
<evidence type="ECO:0000313" key="4">
    <source>
        <dbReference type="Proteomes" id="UP001142374"/>
    </source>
</evidence>
<evidence type="ECO:0000256" key="2">
    <source>
        <dbReference type="SAM" id="Phobius"/>
    </source>
</evidence>
<feature type="region of interest" description="Disordered" evidence="1">
    <location>
        <begin position="174"/>
        <end position="202"/>
    </location>
</feature>
<feature type="compositionally biased region" description="Basic and acidic residues" evidence="1">
    <location>
        <begin position="303"/>
        <end position="328"/>
    </location>
</feature>
<protein>
    <submittedName>
        <fullName evidence="3">DUF2092 domain-containing protein</fullName>
    </submittedName>
</protein>
<dbReference type="Proteomes" id="UP001142374">
    <property type="component" value="Unassembled WGS sequence"/>
</dbReference>
<dbReference type="PANTHER" id="PTHR37507">
    <property type="entry name" value="SPORULATION PROTEIN YDCC"/>
    <property type="match status" value="1"/>
</dbReference>
<dbReference type="AlphaFoldDB" id="A0A9X2LN68"/>
<keyword evidence="4" id="KW-1185">Reference proteome</keyword>
<dbReference type="Gene3D" id="2.50.20.10">
    <property type="entry name" value="Lipoprotein localisation LolA/LolB/LppX"/>
    <property type="match status" value="1"/>
</dbReference>
<dbReference type="RefSeq" id="WP_168095575.1">
    <property type="nucleotide sequence ID" value="NZ_JAATER010000443.1"/>
</dbReference>
<reference evidence="3" key="1">
    <citation type="submission" date="2022-06" db="EMBL/GenBank/DDBJ databases">
        <title>WGS of actinobacteria.</title>
        <authorList>
            <person name="Thawai C."/>
        </authorList>
    </citation>
    <scope>NUCLEOTIDE SEQUENCE</scope>
    <source>
        <strain evidence="3">AA8</strain>
    </source>
</reference>
<dbReference type="InterPro" id="IPR019207">
    <property type="entry name" value="DUF2092"/>
</dbReference>
<dbReference type="Pfam" id="PF09865">
    <property type="entry name" value="DUF2092"/>
    <property type="match status" value="1"/>
</dbReference>
<feature type="region of interest" description="Disordered" evidence="1">
    <location>
        <begin position="96"/>
        <end position="125"/>
    </location>
</feature>
<feature type="region of interest" description="Disordered" evidence="1">
    <location>
        <begin position="1"/>
        <end position="27"/>
    </location>
</feature>
<organism evidence="3 4">
    <name type="scientific">Streptomyces telluris</name>
    <dbReference type="NCBI Taxonomy" id="2720021"/>
    <lineage>
        <taxon>Bacteria</taxon>
        <taxon>Bacillati</taxon>
        <taxon>Actinomycetota</taxon>
        <taxon>Actinomycetes</taxon>
        <taxon>Kitasatosporales</taxon>
        <taxon>Streptomycetaceae</taxon>
        <taxon>Streptomyces</taxon>
    </lineage>
</organism>
<dbReference type="SUPFAM" id="SSF89392">
    <property type="entry name" value="Prokaryotic lipoproteins and lipoprotein localization factors"/>
    <property type="match status" value="1"/>
</dbReference>
<name>A0A9X2LN68_9ACTN</name>
<evidence type="ECO:0000313" key="3">
    <source>
        <dbReference type="EMBL" id="MCQ8774424.1"/>
    </source>
</evidence>
<accession>A0A9X2LN68</accession>
<dbReference type="InterPro" id="IPR029046">
    <property type="entry name" value="LolA/LolB/LppX"/>
</dbReference>
<comment type="caution">
    <text evidence="3">The sequence shown here is derived from an EMBL/GenBank/DDBJ whole genome shotgun (WGS) entry which is preliminary data.</text>
</comment>
<feature type="compositionally biased region" description="Gly residues" evidence="1">
    <location>
        <begin position="101"/>
        <end position="119"/>
    </location>
</feature>
<evidence type="ECO:0000256" key="1">
    <source>
        <dbReference type="SAM" id="MobiDB-lite"/>
    </source>
</evidence>
<feature type="transmembrane region" description="Helical" evidence="2">
    <location>
        <begin position="32"/>
        <end position="53"/>
    </location>
</feature>
<proteinExistence type="predicted"/>
<keyword evidence="2" id="KW-0812">Transmembrane</keyword>
<dbReference type="PANTHER" id="PTHR37507:SF2">
    <property type="entry name" value="SPORULATION PROTEIN YDCC"/>
    <property type="match status" value="1"/>
</dbReference>
<keyword evidence="2" id="KW-0472">Membrane</keyword>
<keyword evidence="2" id="KW-1133">Transmembrane helix</keyword>
<dbReference type="EMBL" id="JANIID010000044">
    <property type="protein sequence ID" value="MCQ8774424.1"/>
    <property type="molecule type" value="Genomic_DNA"/>
</dbReference>